<reference evidence="1 2" key="1">
    <citation type="submission" date="2017-12" db="EMBL/GenBank/DDBJ databases">
        <title>The draft genome sequence of Brumimicrobium saltpan LHR20.</title>
        <authorList>
            <person name="Do Z.-J."/>
            <person name="Luo H.-R."/>
        </authorList>
    </citation>
    <scope>NUCLEOTIDE SEQUENCE [LARGE SCALE GENOMIC DNA]</scope>
    <source>
        <strain evidence="1 2">LHR20</strain>
    </source>
</reference>
<proteinExistence type="predicted"/>
<dbReference type="RefSeq" id="WP_101334873.1">
    <property type="nucleotide sequence ID" value="NZ_PJNI01000010.1"/>
</dbReference>
<accession>A0A2I0R1D6</accession>
<keyword evidence="2" id="KW-1185">Reference proteome</keyword>
<evidence type="ECO:0000313" key="1">
    <source>
        <dbReference type="EMBL" id="PKR80401.1"/>
    </source>
</evidence>
<dbReference type="Pfam" id="PF02482">
    <property type="entry name" value="Ribosomal_S30AE"/>
    <property type="match status" value="1"/>
</dbReference>
<name>A0A2I0R1D6_9FLAO</name>
<dbReference type="EMBL" id="PJNI01000010">
    <property type="protein sequence ID" value="PKR80401.1"/>
    <property type="molecule type" value="Genomic_DNA"/>
</dbReference>
<dbReference type="SUPFAM" id="SSF69754">
    <property type="entry name" value="Ribosome binding protein Y (YfiA homologue)"/>
    <property type="match status" value="1"/>
</dbReference>
<dbReference type="AlphaFoldDB" id="A0A2I0R1D6"/>
<dbReference type="Gene3D" id="3.30.160.100">
    <property type="entry name" value="Ribosome hibernation promotion factor-like"/>
    <property type="match status" value="1"/>
</dbReference>
<protein>
    <recommendedName>
        <fullName evidence="3">Ribosomal subunit interface protein</fullName>
    </recommendedName>
</protein>
<sequence length="104" mass="11710">MEVFFNTDKNIEGKERIEEYFSNQIKEDLSRFEDRVTRVEVHLADENGAKSGTNDKKCVLEVRPQGLKPVAVTSHEDSIEKAISSATKKMSSSLSSLIGKLQKH</sequence>
<dbReference type="InterPro" id="IPR003489">
    <property type="entry name" value="RHF/RaiA"/>
</dbReference>
<evidence type="ECO:0008006" key="3">
    <source>
        <dbReference type="Google" id="ProtNLM"/>
    </source>
</evidence>
<organism evidence="1 2">
    <name type="scientific">Brumimicrobium salinarum</name>
    <dbReference type="NCBI Taxonomy" id="2058658"/>
    <lineage>
        <taxon>Bacteria</taxon>
        <taxon>Pseudomonadati</taxon>
        <taxon>Bacteroidota</taxon>
        <taxon>Flavobacteriia</taxon>
        <taxon>Flavobacteriales</taxon>
        <taxon>Crocinitomicaceae</taxon>
        <taxon>Brumimicrobium</taxon>
    </lineage>
</organism>
<comment type="caution">
    <text evidence="1">The sequence shown here is derived from an EMBL/GenBank/DDBJ whole genome shotgun (WGS) entry which is preliminary data.</text>
</comment>
<dbReference type="OrthoDB" id="121633at2"/>
<gene>
    <name evidence="1" type="ORF">CW751_10045</name>
</gene>
<dbReference type="Proteomes" id="UP000236654">
    <property type="component" value="Unassembled WGS sequence"/>
</dbReference>
<evidence type="ECO:0000313" key="2">
    <source>
        <dbReference type="Proteomes" id="UP000236654"/>
    </source>
</evidence>
<dbReference type="InterPro" id="IPR036567">
    <property type="entry name" value="RHF-like"/>
</dbReference>